<proteinExistence type="predicted"/>
<organism evidence="1 2">
    <name type="scientific">Plakobranchus ocellatus</name>
    <dbReference type="NCBI Taxonomy" id="259542"/>
    <lineage>
        <taxon>Eukaryota</taxon>
        <taxon>Metazoa</taxon>
        <taxon>Spiralia</taxon>
        <taxon>Lophotrochozoa</taxon>
        <taxon>Mollusca</taxon>
        <taxon>Gastropoda</taxon>
        <taxon>Heterobranchia</taxon>
        <taxon>Euthyneura</taxon>
        <taxon>Panpulmonata</taxon>
        <taxon>Sacoglossa</taxon>
        <taxon>Placobranchoidea</taxon>
        <taxon>Plakobranchidae</taxon>
        <taxon>Plakobranchus</taxon>
    </lineage>
</organism>
<dbReference type="EMBL" id="BLXT01004513">
    <property type="protein sequence ID" value="GFO13871.1"/>
    <property type="molecule type" value="Genomic_DNA"/>
</dbReference>
<comment type="caution">
    <text evidence="1">The sequence shown here is derived from an EMBL/GenBank/DDBJ whole genome shotgun (WGS) entry which is preliminary data.</text>
</comment>
<evidence type="ECO:0000313" key="1">
    <source>
        <dbReference type="EMBL" id="GFO13871.1"/>
    </source>
</evidence>
<gene>
    <name evidence="1" type="ORF">PoB_004037600</name>
</gene>
<protein>
    <submittedName>
        <fullName evidence="1">Mpn domain-containing protein</fullName>
    </submittedName>
</protein>
<name>A0AAV4ARV3_9GAST</name>
<reference evidence="1 2" key="1">
    <citation type="journal article" date="2021" name="Elife">
        <title>Chloroplast acquisition without the gene transfer in kleptoplastic sea slugs, Plakobranchus ocellatus.</title>
        <authorList>
            <person name="Maeda T."/>
            <person name="Takahashi S."/>
            <person name="Yoshida T."/>
            <person name="Shimamura S."/>
            <person name="Takaki Y."/>
            <person name="Nagai Y."/>
            <person name="Toyoda A."/>
            <person name="Suzuki Y."/>
            <person name="Arimoto A."/>
            <person name="Ishii H."/>
            <person name="Satoh N."/>
            <person name="Nishiyama T."/>
            <person name="Hasebe M."/>
            <person name="Maruyama T."/>
            <person name="Minagawa J."/>
            <person name="Obokata J."/>
            <person name="Shigenobu S."/>
        </authorList>
    </citation>
    <scope>NUCLEOTIDE SEQUENCE [LARGE SCALE GENOMIC DNA]</scope>
</reference>
<feature type="non-terminal residue" evidence="1">
    <location>
        <position position="1"/>
    </location>
</feature>
<evidence type="ECO:0000313" key="2">
    <source>
        <dbReference type="Proteomes" id="UP000735302"/>
    </source>
</evidence>
<accession>A0AAV4ARV3</accession>
<dbReference type="Proteomes" id="UP000735302">
    <property type="component" value="Unassembled WGS sequence"/>
</dbReference>
<dbReference type="AlphaFoldDB" id="A0AAV4ARV3"/>
<sequence>HPTSFNIPMHVTYSVVRDLSLTEDLLSDLKTLCEFYSGAVDRVRLREQWGEAITYMDKIKVRTLFS</sequence>
<keyword evidence="2" id="KW-1185">Reference proteome</keyword>